<dbReference type="PANTHER" id="PTHR10434">
    <property type="entry name" value="1-ACYL-SN-GLYCEROL-3-PHOSPHATE ACYLTRANSFERASE"/>
    <property type="match status" value="1"/>
</dbReference>
<keyword evidence="5" id="KW-1185">Reference proteome</keyword>
<comment type="caution">
    <text evidence="4">The sequence shown here is derived from an EMBL/GenBank/DDBJ whole genome shotgun (WGS) entry which is preliminary data.</text>
</comment>
<dbReference type="InterPro" id="IPR002123">
    <property type="entry name" value="Plipid/glycerol_acylTrfase"/>
</dbReference>
<name>A0ABS2GFH2_9FIRM</name>
<accession>A0ABS2GFH2</accession>
<evidence type="ECO:0000259" key="3">
    <source>
        <dbReference type="SMART" id="SM00563"/>
    </source>
</evidence>
<dbReference type="GO" id="GO:0016746">
    <property type="term" value="F:acyltransferase activity"/>
    <property type="evidence" value="ECO:0007669"/>
    <property type="project" value="UniProtKB-KW"/>
</dbReference>
<dbReference type="CDD" id="cd07989">
    <property type="entry name" value="LPLAT_AGPAT-like"/>
    <property type="match status" value="1"/>
</dbReference>
<protein>
    <submittedName>
        <fullName evidence="4">1-acyl-sn-glycerol-3-phosphate acyltransferase</fullName>
    </submittedName>
</protein>
<evidence type="ECO:0000256" key="2">
    <source>
        <dbReference type="ARBA" id="ARBA00023315"/>
    </source>
</evidence>
<evidence type="ECO:0000313" key="5">
    <source>
        <dbReference type="Proteomes" id="UP000707138"/>
    </source>
</evidence>
<dbReference type="PANTHER" id="PTHR10434:SF11">
    <property type="entry name" value="1-ACYL-SN-GLYCEROL-3-PHOSPHATE ACYLTRANSFERASE"/>
    <property type="match status" value="1"/>
</dbReference>
<dbReference type="SMART" id="SM00563">
    <property type="entry name" value="PlsC"/>
    <property type="match status" value="1"/>
</dbReference>
<dbReference type="EMBL" id="JACJLA010000005">
    <property type="protein sequence ID" value="MBM6912480.1"/>
    <property type="molecule type" value="Genomic_DNA"/>
</dbReference>
<keyword evidence="2 4" id="KW-0012">Acyltransferase</keyword>
<dbReference type="Pfam" id="PF01553">
    <property type="entry name" value="Acyltransferase"/>
    <property type="match status" value="1"/>
</dbReference>
<evidence type="ECO:0000256" key="1">
    <source>
        <dbReference type="ARBA" id="ARBA00022679"/>
    </source>
</evidence>
<gene>
    <name evidence="4" type="ORF">H6A01_03925</name>
</gene>
<evidence type="ECO:0000313" key="4">
    <source>
        <dbReference type="EMBL" id="MBM6912480.1"/>
    </source>
</evidence>
<sequence>MNPVVECIWRTAFKVIYGWGFNVHVEGREKFPMEGPLIVAPNHLSNNDPPVIGYALPRAVHFMAKEELFRNPFLRTVIQWLGAFPVRRGGVDKIAIRHAMNLLKKRWVLGIFPEGSRQKPGKLGRFHDGVASMALRTAVPVVPVAVIGTREMKRGKIAIIIGDVIEVKKAKPTQEAIDALNAKVKESIETMIADYHARTDS</sequence>
<feature type="domain" description="Phospholipid/glycerol acyltransferase" evidence="3">
    <location>
        <begin position="37"/>
        <end position="149"/>
    </location>
</feature>
<dbReference type="RefSeq" id="WP_205087623.1">
    <property type="nucleotide sequence ID" value="NZ_JACJLA010000005.1"/>
</dbReference>
<keyword evidence="1" id="KW-0808">Transferase</keyword>
<dbReference type="Proteomes" id="UP000707138">
    <property type="component" value="Unassembled WGS sequence"/>
</dbReference>
<dbReference type="SUPFAM" id="SSF69593">
    <property type="entry name" value="Glycerol-3-phosphate (1)-acyltransferase"/>
    <property type="match status" value="1"/>
</dbReference>
<organism evidence="4 5">
    <name type="scientific">Veillonella magna</name>
    <dbReference type="NCBI Taxonomy" id="464322"/>
    <lineage>
        <taxon>Bacteria</taxon>
        <taxon>Bacillati</taxon>
        <taxon>Bacillota</taxon>
        <taxon>Negativicutes</taxon>
        <taxon>Veillonellales</taxon>
        <taxon>Veillonellaceae</taxon>
        <taxon>Veillonella</taxon>
    </lineage>
</organism>
<proteinExistence type="predicted"/>
<reference evidence="4 5" key="1">
    <citation type="journal article" date="2021" name="Sci. Rep.">
        <title>The distribution of antibiotic resistance genes in chicken gut microbiota commensals.</title>
        <authorList>
            <person name="Juricova H."/>
            <person name="Matiasovicova J."/>
            <person name="Kubasova T."/>
            <person name="Cejkova D."/>
            <person name="Rychlik I."/>
        </authorList>
    </citation>
    <scope>NUCLEOTIDE SEQUENCE [LARGE SCALE GENOMIC DNA]</scope>
    <source>
        <strain evidence="4 5">An537</strain>
    </source>
</reference>